<protein>
    <submittedName>
        <fullName evidence="1">Uncharacterized protein</fullName>
    </submittedName>
</protein>
<proteinExistence type="predicted"/>
<evidence type="ECO:0000313" key="2">
    <source>
        <dbReference type="Proteomes" id="UP000269221"/>
    </source>
</evidence>
<sequence>MNIAVQLKMATPYFRKEKEKKNKEQVAVVDFASKKNQDIPVWVIWGSLSQSPCSPAGLFSANAAVPETLR</sequence>
<keyword evidence="2" id="KW-1185">Reference proteome</keyword>
<comment type="caution">
    <text evidence="1">The sequence shown here is derived from an EMBL/GenBank/DDBJ whole genome shotgun (WGS) entry which is preliminary data.</text>
</comment>
<accession>A0A3M0J0B5</accession>
<reference evidence="1 2" key="1">
    <citation type="submission" date="2018-07" db="EMBL/GenBank/DDBJ databases">
        <title>A high quality draft genome assembly of the barn swallow (H. rustica rustica).</title>
        <authorList>
            <person name="Formenti G."/>
            <person name="Chiara M."/>
            <person name="Poveda L."/>
            <person name="Francoijs K.-J."/>
            <person name="Bonisoli-Alquati A."/>
            <person name="Canova L."/>
            <person name="Gianfranceschi L."/>
            <person name="Horner D.S."/>
            <person name="Saino N."/>
        </authorList>
    </citation>
    <scope>NUCLEOTIDE SEQUENCE [LARGE SCALE GENOMIC DNA]</scope>
    <source>
        <strain evidence="1">Chelidonia</strain>
        <tissue evidence="1">Blood</tissue>
    </source>
</reference>
<evidence type="ECO:0000313" key="1">
    <source>
        <dbReference type="EMBL" id="RMB94384.1"/>
    </source>
</evidence>
<gene>
    <name evidence="1" type="ORF">DUI87_29194</name>
</gene>
<dbReference type="AlphaFoldDB" id="A0A3M0J0B5"/>
<dbReference type="Proteomes" id="UP000269221">
    <property type="component" value="Unassembled WGS sequence"/>
</dbReference>
<name>A0A3M0J0B5_HIRRU</name>
<dbReference type="EMBL" id="QRBI01000197">
    <property type="protein sequence ID" value="RMB94384.1"/>
    <property type="molecule type" value="Genomic_DNA"/>
</dbReference>
<organism evidence="1 2">
    <name type="scientific">Hirundo rustica rustica</name>
    <dbReference type="NCBI Taxonomy" id="333673"/>
    <lineage>
        <taxon>Eukaryota</taxon>
        <taxon>Metazoa</taxon>
        <taxon>Chordata</taxon>
        <taxon>Craniata</taxon>
        <taxon>Vertebrata</taxon>
        <taxon>Euteleostomi</taxon>
        <taxon>Archelosauria</taxon>
        <taxon>Archosauria</taxon>
        <taxon>Dinosauria</taxon>
        <taxon>Saurischia</taxon>
        <taxon>Theropoda</taxon>
        <taxon>Coelurosauria</taxon>
        <taxon>Aves</taxon>
        <taxon>Neognathae</taxon>
        <taxon>Neoaves</taxon>
        <taxon>Telluraves</taxon>
        <taxon>Australaves</taxon>
        <taxon>Passeriformes</taxon>
        <taxon>Sylvioidea</taxon>
        <taxon>Hirundinidae</taxon>
        <taxon>Hirundo</taxon>
    </lineage>
</organism>